<keyword evidence="4 5" id="KW-0472">Membrane</keyword>
<keyword evidence="1" id="KW-0813">Transport</keyword>
<evidence type="ECO:0000256" key="2">
    <source>
        <dbReference type="ARBA" id="ARBA00022692"/>
    </source>
</evidence>
<dbReference type="EMBL" id="WSEL01000003">
    <property type="protein sequence ID" value="MVQ29075.1"/>
    <property type="molecule type" value="Genomic_DNA"/>
</dbReference>
<feature type="transmembrane region" description="Helical" evidence="5">
    <location>
        <begin position="260"/>
        <end position="280"/>
    </location>
</feature>
<keyword evidence="3 5" id="KW-1133">Transmembrane helix</keyword>
<dbReference type="GO" id="GO:0005886">
    <property type="term" value="C:plasma membrane"/>
    <property type="evidence" value="ECO:0007669"/>
    <property type="project" value="TreeGrafter"/>
</dbReference>
<evidence type="ECO:0000313" key="7">
    <source>
        <dbReference type="Proteomes" id="UP000469385"/>
    </source>
</evidence>
<feature type="transmembrane region" description="Helical" evidence="5">
    <location>
        <begin position="140"/>
        <end position="158"/>
    </location>
</feature>
<dbReference type="NCBIfam" id="NF009036">
    <property type="entry name" value="PRK12369.1"/>
    <property type="match status" value="1"/>
</dbReference>
<feature type="transmembrane region" description="Helical" evidence="5">
    <location>
        <begin position="69"/>
        <end position="87"/>
    </location>
</feature>
<dbReference type="GO" id="GO:1904680">
    <property type="term" value="F:peptide transmembrane transporter activity"/>
    <property type="evidence" value="ECO:0007669"/>
    <property type="project" value="InterPro"/>
</dbReference>
<gene>
    <name evidence="6" type="primary">sbmA</name>
    <name evidence="6" type="ORF">GON04_06445</name>
</gene>
<dbReference type="Pfam" id="PF05992">
    <property type="entry name" value="SbmA_BacA"/>
    <property type="match status" value="1"/>
</dbReference>
<comment type="caution">
    <text evidence="6">The sequence shown here is derived from an EMBL/GenBank/DDBJ whole genome shotgun (WGS) entry which is preliminary data.</text>
</comment>
<dbReference type="InterPro" id="IPR009248">
    <property type="entry name" value="SbmA_BacA"/>
</dbReference>
<dbReference type="RefSeq" id="WP_157397119.1">
    <property type="nucleotide sequence ID" value="NZ_WSEL01000003.1"/>
</dbReference>
<dbReference type="GO" id="GO:0015833">
    <property type="term" value="P:peptide transport"/>
    <property type="evidence" value="ECO:0007669"/>
    <property type="project" value="InterPro"/>
</dbReference>
<name>A0A6N8IRA3_9BURK</name>
<keyword evidence="2 5" id="KW-0812">Transmembrane</keyword>
<keyword evidence="7" id="KW-1185">Reference proteome</keyword>
<proteinExistence type="predicted"/>
<dbReference type="PANTHER" id="PTHR11384">
    <property type="entry name" value="ATP-BINDING CASSETTE, SUB-FAMILY D MEMBER"/>
    <property type="match status" value="1"/>
</dbReference>
<evidence type="ECO:0000256" key="5">
    <source>
        <dbReference type="SAM" id="Phobius"/>
    </source>
</evidence>
<dbReference type="InterPro" id="IPR050835">
    <property type="entry name" value="ABC_transporter_sub-D"/>
</dbReference>
<sequence length="337" mass="38565">MFKSFFLSRRWWPWSLLGSALILFATWYRVQLDVQINEWFGTFYDLLQKALGKPGAIGMDAYWGQLATFLRIAMVYVTIAVVLDFFVKHYIFRWRQAMNEYYMAHWDKLRHIEGAAQRVQEDTMRFAGIMEGLGIDFMRSLMVLFAFVPILATLSGKITELPWFGTIPYSLVWVAIAWALAGTLLLALVGIKLPGLQFQNQRVEAAYRKELVYGEDDPAHATPPVTQRLFGDVRTNYFRLFFHYLYFDVAKWSYIQAGVMVPYIALGPTVVGGVITLGVMQQIVRAFGRVESAFQFLVLSWSTVVELMSVYKRLRAFEQQIQVAAVAPDDAAAVRVG</sequence>
<protein>
    <submittedName>
        <fullName evidence="6">Peptide antibiotic transporter SbmA</fullName>
    </submittedName>
</protein>
<dbReference type="PANTHER" id="PTHR11384:SF59">
    <property type="entry name" value="LYSOSOMAL COBALAMIN TRANSPORTER ABCD4"/>
    <property type="match status" value="1"/>
</dbReference>
<evidence type="ECO:0000313" key="6">
    <source>
        <dbReference type="EMBL" id="MVQ29075.1"/>
    </source>
</evidence>
<feature type="transmembrane region" description="Helical" evidence="5">
    <location>
        <begin position="170"/>
        <end position="191"/>
    </location>
</feature>
<organism evidence="6 7">
    <name type="scientific">Ramlibacter pinisoli</name>
    <dbReference type="NCBI Taxonomy" id="2682844"/>
    <lineage>
        <taxon>Bacteria</taxon>
        <taxon>Pseudomonadati</taxon>
        <taxon>Pseudomonadota</taxon>
        <taxon>Betaproteobacteria</taxon>
        <taxon>Burkholderiales</taxon>
        <taxon>Comamonadaceae</taxon>
        <taxon>Ramlibacter</taxon>
    </lineage>
</organism>
<accession>A0A6N8IRA3</accession>
<reference evidence="6 7" key="1">
    <citation type="submission" date="2019-12" db="EMBL/GenBank/DDBJ databases">
        <authorList>
            <person name="Huq M.A."/>
        </authorList>
    </citation>
    <scope>NUCLEOTIDE SEQUENCE [LARGE SCALE GENOMIC DNA]</scope>
    <source>
        <strain evidence="6 7">MAH-25</strain>
    </source>
</reference>
<evidence type="ECO:0000256" key="1">
    <source>
        <dbReference type="ARBA" id="ARBA00022448"/>
    </source>
</evidence>
<dbReference type="AlphaFoldDB" id="A0A6N8IRA3"/>
<evidence type="ECO:0000256" key="3">
    <source>
        <dbReference type="ARBA" id="ARBA00022989"/>
    </source>
</evidence>
<dbReference type="Proteomes" id="UP000469385">
    <property type="component" value="Unassembled WGS sequence"/>
</dbReference>
<dbReference type="NCBIfam" id="NF008306">
    <property type="entry name" value="PRK11098.1"/>
    <property type="match status" value="1"/>
</dbReference>
<evidence type="ECO:0000256" key="4">
    <source>
        <dbReference type="ARBA" id="ARBA00023136"/>
    </source>
</evidence>